<dbReference type="PROSITE" id="PS50928">
    <property type="entry name" value="ABC_TM1"/>
    <property type="match status" value="1"/>
</dbReference>
<dbReference type="PANTHER" id="PTHR43163:SF6">
    <property type="entry name" value="DIPEPTIDE TRANSPORT SYSTEM PERMEASE PROTEIN DPPB-RELATED"/>
    <property type="match status" value="1"/>
</dbReference>
<protein>
    <recommendedName>
        <fullName evidence="12">Nickel import system permease protein NikB</fullName>
    </recommendedName>
</protein>
<evidence type="ECO:0000259" key="14">
    <source>
        <dbReference type="PROSITE" id="PS50928"/>
    </source>
</evidence>
<keyword evidence="4" id="KW-0533">Nickel</keyword>
<evidence type="ECO:0000256" key="8">
    <source>
        <dbReference type="ARBA" id="ARBA00023112"/>
    </source>
</evidence>
<dbReference type="Proteomes" id="UP000708338">
    <property type="component" value="Unassembled WGS sequence"/>
</dbReference>
<evidence type="ECO:0000256" key="4">
    <source>
        <dbReference type="ARBA" id="ARBA00022596"/>
    </source>
</evidence>
<evidence type="ECO:0000256" key="3">
    <source>
        <dbReference type="ARBA" id="ARBA00022475"/>
    </source>
</evidence>
<keyword evidence="5 13" id="KW-0812">Transmembrane</keyword>
<evidence type="ECO:0000256" key="1">
    <source>
        <dbReference type="ARBA" id="ARBA00004651"/>
    </source>
</evidence>
<organism evidence="15 16">
    <name type="scientific">Enterocloster citroniae</name>
    <dbReference type="NCBI Taxonomy" id="358743"/>
    <lineage>
        <taxon>Bacteria</taxon>
        <taxon>Bacillati</taxon>
        <taxon>Bacillota</taxon>
        <taxon>Clostridia</taxon>
        <taxon>Lachnospirales</taxon>
        <taxon>Lachnospiraceae</taxon>
        <taxon>Enterocloster</taxon>
    </lineage>
</organism>
<dbReference type="GO" id="GO:0015099">
    <property type="term" value="F:nickel cation transmembrane transporter activity"/>
    <property type="evidence" value="ECO:0007669"/>
    <property type="project" value="InterPro"/>
</dbReference>
<evidence type="ECO:0000256" key="9">
    <source>
        <dbReference type="ARBA" id="ARBA00023136"/>
    </source>
</evidence>
<dbReference type="Gene3D" id="1.10.3720.10">
    <property type="entry name" value="MetI-like"/>
    <property type="match status" value="1"/>
</dbReference>
<dbReference type="InterPro" id="IPR000515">
    <property type="entry name" value="MetI-like"/>
</dbReference>
<feature type="transmembrane region" description="Helical" evidence="13">
    <location>
        <begin position="173"/>
        <end position="192"/>
    </location>
</feature>
<feature type="transmembrane region" description="Helical" evidence="13">
    <location>
        <begin position="228"/>
        <end position="253"/>
    </location>
</feature>
<feature type="transmembrane region" description="Helical" evidence="13">
    <location>
        <begin position="99"/>
        <end position="119"/>
    </location>
</feature>
<keyword evidence="7" id="KW-0406">Ion transport</keyword>
<dbReference type="InterPro" id="IPR035906">
    <property type="entry name" value="MetI-like_sf"/>
</dbReference>
<dbReference type="PANTHER" id="PTHR43163">
    <property type="entry name" value="DIPEPTIDE TRANSPORT SYSTEM PERMEASE PROTEIN DPPB-RELATED"/>
    <property type="match status" value="1"/>
</dbReference>
<evidence type="ECO:0000256" key="7">
    <source>
        <dbReference type="ARBA" id="ARBA00023065"/>
    </source>
</evidence>
<name>A0AA41FF32_9FIRM</name>
<accession>A0AA41FF32</accession>
<dbReference type="Pfam" id="PF00528">
    <property type="entry name" value="BPD_transp_1"/>
    <property type="match status" value="1"/>
</dbReference>
<evidence type="ECO:0000256" key="13">
    <source>
        <dbReference type="RuleBase" id="RU363032"/>
    </source>
</evidence>
<reference evidence="15" key="1">
    <citation type="journal article" date="2021" name="Gut Microbes">
        <title>A synthetic consortium of 100 gut commensals modulates the composition and function in a colon model of the microbiome of elderly subjects.</title>
        <authorList>
            <person name="Perez M."/>
            <person name="Ntemiri A."/>
            <person name="Tan H."/>
            <person name="Harris H.M.B."/>
            <person name="Roager H.M."/>
            <person name="Ribiere C."/>
            <person name="O'Toole P.W."/>
        </authorList>
    </citation>
    <scope>NUCLEOTIDE SEQUENCE</scope>
    <source>
        <strain evidence="15">MCC335</strain>
    </source>
</reference>
<dbReference type="AlphaFoldDB" id="A0AA41FF32"/>
<feature type="transmembrane region" description="Helical" evidence="13">
    <location>
        <begin position="131"/>
        <end position="153"/>
    </location>
</feature>
<evidence type="ECO:0000256" key="5">
    <source>
        <dbReference type="ARBA" id="ARBA00022692"/>
    </source>
</evidence>
<evidence type="ECO:0000256" key="2">
    <source>
        <dbReference type="ARBA" id="ARBA00022448"/>
    </source>
</evidence>
<comment type="caution">
    <text evidence="15">The sequence shown here is derived from an EMBL/GenBank/DDBJ whole genome shotgun (WGS) entry which is preliminary data.</text>
</comment>
<dbReference type="InterPro" id="IPR050045">
    <property type="entry name" value="Opp2B"/>
</dbReference>
<dbReference type="InterPro" id="IPR045621">
    <property type="entry name" value="BPD_transp_1_N"/>
</dbReference>
<dbReference type="NCBIfam" id="NF045470">
    <property type="entry name" value="Opp2B"/>
    <property type="match status" value="1"/>
</dbReference>
<dbReference type="CDD" id="cd06261">
    <property type="entry name" value="TM_PBP2"/>
    <property type="match status" value="1"/>
</dbReference>
<evidence type="ECO:0000256" key="6">
    <source>
        <dbReference type="ARBA" id="ARBA00022989"/>
    </source>
</evidence>
<comment type="subunit">
    <text evidence="11">The complex is composed of two ATP-binding proteins (NikD and NikE), two transmembrane proteins (NikB and NikC) and a solute-binding protein (NikA).</text>
</comment>
<comment type="similarity">
    <text evidence="10">Belongs to the binding-protein-dependent transport system permease family. OppBC subfamily.</text>
</comment>
<dbReference type="SUPFAM" id="SSF161098">
    <property type="entry name" value="MetI-like"/>
    <property type="match status" value="1"/>
</dbReference>
<evidence type="ECO:0000313" key="16">
    <source>
        <dbReference type="Proteomes" id="UP000708338"/>
    </source>
</evidence>
<sequence>MLKYVLKRIAMMIPVFLGVIVLIFLILQASPGDPAQMVLGEMATQDQINALREELGLNQPILIQLGNYLIGLVHGDFGSSYMSKAPVLQEILSRFPTTLLLASLSVLIMVCFGIPIGIISAVKQYSWMDNIFMALALIGVSMPTFWIGMLMVLKFSLDLGWLPSSGFYGPKYWIMPALSIGIANAGIITRLTRSSMLEVIRQDYIRTARAKGQAEKKIILHHALRNSLLPVVTMIGIQLGLALGGAMVTETVFSIPGIGTYMLAAIKTRDYPVIQGGVIIIAMAFSVINLIVDILYAFIDPRIKAQYRTSKKKS</sequence>
<proteinExistence type="inferred from homology"/>
<keyword evidence="9 13" id="KW-0472">Membrane</keyword>
<keyword evidence="2 13" id="KW-0813">Transport</keyword>
<keyword evidence="3" id="KW-1003">Cell membrane</keyword>
<comment type="subcellular location">
    <subcellularLocation>
        <location evidence="1 13">Cell membrane</location>
        <topology evidence="1 13">Multi-pass membrane protein</topology>
    </subcellularLocation>
</comment>
<gene>
    <name evidence="15" type="ORF">GPL26_10105</name>
</gene>
<dbReference type="EMBL" id="WQPS01000012">
    <property type="protein sequence ID" value="MBT9809993.1"/>
    <property type="molecule type" value="Genomic_DNA"/>
</dbReference>
<dbReference type="Pfam" id="PF19300">
    <property type="entry name" value="BPD_transp_1_N"/>
    <property type="match status" value="1"/>
</dbReference>
<keyword evidence="6 13" id="KW-1133">Transmembrane helix</keyword>
<evidence type="ECO:0000256" key="12">
    <source>
        <dbReference type="ARBA" id="ARBA00044774"/>
    </source>
</evidence>
<keyword evidence="8" id="KW-0921">Nickel transport</keyword>
<evidence type="ECO:0000256" key="10">
    <source>
        <dbReference type="ARBA" id="ARBA00024202"/>
    </source>
</evidence>
<dbReference type="RefSeq" id="WP_117450783.1">
    <property type="nucleotide sequence ID" value="NZ_CABJDD010000003.1"/>
</dbReference>
<dbReference type="GO" id="GO:0005886">
    <property type="term" value="C:plasma membrane"/>
    <property type="evidence" value="ECO:0007669"/>
    <property type="project" value="UniProtKB-SubCell"/>
</dbReference>
<feature type="domain" description="ABC transmembrane type-1" evidence="14">
    <location>
        <begin position="95"/>
        <end position="296"/>
    </location>
</feature>
<evidence type="ECO:0000313" key="15">
    <source>
        <dbReference type="EMBL" id="MBT9809993.1"/>
    </source>
</evidence>
<feature type="transmembrane region" description="Helical" evidence="13">
    <location>
        <begin position="273"/>
        <end position="299"/>
    </location>
</feature>
<evidence type="ECO:0000256" key="11">
    <source>
        <dbReference type="ARBA" id="ARBA00038669"/>
    </source>
</evidence>